<organism evidence="6 7">
    <name type="scientific">Devosia enhydra</name>
    <dbReference type="NCBI Taxonomy" id="665118"/>
    <lineage>
        <taxon>Bacteria</taxon>
        <taxon>Pseudomonadati</taxon>
        <taxon>Pseudomonadota</taxon>
        <taxon>Alphaproteobacteria</taxon>
        <taxon>Hyphomicrobiales</taxon>
        <taxon>Devosiaceae</taxon>
        <taxon>Devosia</taxon>
    </lineage>
</organism>
<sequence length="312" mass="34085">MSRHLRPLNPRQLEAFRAVMLTGSMTGAGRLLSISQPAVTRLIRDLEADLRLTLFLRDGAQISPTAEARELYREVARHFVSTERIREAAMAIRQYNAGRIRVASILALSSSCMPNAVDAFARTYPEMVVSVHSGASVDIIDLVVNGSVDVGFVAMPPGRNDLAAEPLPASEVVCLMPRNHPLARREVITPADLDGQDFVALGSSSLMRLELNALLQLSNAQPRIRVESLFSSTVAAYVDRGLGMAVVDPLAASVADPARTVARSFRPAIRYELSVVYPPHTNRPPPLQDFVNFFSEAYARELEATRALVARA</sequence>
<dbReference type="STRING" id="665118.SAMN02983003_1639"/>
<dbReference type="GO" id="GO:0010628">
    <property type="term" value="P:positive regulation of gene expression"/>
    <property type="evidence" value="ECO:0007669"/>
    <property type="project" value="TreeGrafter"/>
</dbReference>
<dbReference type="InterPro" id="IPR036390">
    <property type="entry name" value="WH_DNA-bd_sf"/>
</dbReference>
<evidence type="ECO:0000313" key="7">
    <source>
        <dbReference type="Proteomes" id="UP000183447"/>
    </source>
</evidence>
<dbReference type="OrthoDB" id="7492271at2"/>
<dbReference type="EMBL" id="FPKU01000001">
    <property type="protein sequence ID" value="SFZ83430.1"/>
    <property type="molecule type" value="Genomic_DNA"/>
</dbReference>
<feature type="domain" description="HTH lysR-type" evidence="5">
    <location>
        <begin position="8"/>
        <end position="65"/>
    </location>
</feature>
<dbReference type="Gene3D" id="3.40.190.10">
    <property type="entry name" value="Periplasmic binding protein-like II"/>
    <property type="match status" value="2"/>
</dbReference>
<dbReference type="Proteomes" id="UP000183447">
    <property type="component" value="Unassembled WGS sequence"/>
</dbReference>
<dbReference type="InterPro" id="IPR000847">
    <property type="entry name" value="LysR_HTH_N"/>
</dbReference>
<dbReference type="GO" id="GO:0043565">
    <property type="term" value="F:sequence-specific DNA binding"/>
    <property type="evidence" value="ECO:0007669"/>
    <property type="project" value="TreeGrafter"/>
</dbReference>
<accession>A0A1K2HX61</accession>
<dbReference type="InterPro" id="IPR036388">
    <property type="entry name" value="WH-like_DNA-bd_sf"/>
</dbReference>
<evidence type="ECO:0000313" key="6">
    <source>
        <dbReference type="EMBL" id="SFZ83430.1"/>
    </source>
</evidence>
<dbReference type="Pfam" id="PF00126">
    <property type="entry name" value="HTH_1"/>
    <property type="match status" value="1"/>
</dbReference>
<keyword evidence="3 6" id="KW-0238">DNA-binding</keyword>
<dbReference type="Gene3D" id="1.10.10.10">
    <property type="entry name" value="Winged helix-like DNA-binding domain superfamily/Winged helix DNA-binding domain"/>
    <property type="match status" value="1"/>
</dbReference>
<dbReference type="RefSeq" id="WP_072340724.1">
    <property type="nucleotide sequence ID" value="NZ_FPKU01000001.1"/>
</dbReference>
<proteinExistence type="inferred from homology"/>
<evidence type="ECO:0000256" key="4">
    <source>
        <dbReference type="ARBA" id="ARBA00023163"/>
    </source>
</evidence>
<dbReference type="PANTHER" id="PTHR30427">
    <property type="entry name" value="TRANSCRIPTIONAL ACTIVATOR PROTEIN LYSR"/>
    <property type="match status" value="1"/>
</dbReference>
<dbReference type="PANTHER" id="PTHR30427:SF1">
    <property type="entry name" value="TRANSCRIPTIONAL ACTIVATOR PROTEIN LYSR"/>
    <property type="match status" value="1"/>
</dbReference>
<dbReference type="GO" id="GO:0003700">
    <property type="term" value="F:DNA-binding transcription factor activity"/>
    <property type="evidence" value="ECO:0007669"/>
    <property type="project" value="InterPro"/>
</dbReference>
<dbReference type="SUPFAM" id="SSF53850">
    <property type="entry name" value="Periplasmic binding protein-like II"/>
    <property type="match status" value="1"/>
</dbReference>
<dbReference type="Pfam" id="PF03466">
    <property type="entry name" value="LysR_substrate"/>
    <property type="match status" value="1"/>
</dbReference>
<keyword evidence="2" id="KW-0805">Transcription regulation</keyword>
<protein>
    <submittedName>
        <fullName evidence="6">DNA-binding transcriptional regulator, LysR family</fullName>
    </submittedName>
</protein>
<evidence type="ECO:0000259" key="5">
    <source>
        <dbReference type="PROSITE" id="PS50931"/>
    </source>
</evidence>
<dbReference type="InterPro" id="IPR005119">
    <property type="entry name" value="LysR_subst-bd"/>
</dbReference>
<evidence type="ECO:0000256" key="2">
    <source>
        <dbReference type="ARBA" id="ARBA00023015"/>
    </source>
</evidence>
<dbReference type="PROSITE" id="PS50931">
    <property type="entry name" value="HTH_LYSR"/>
    <property type="match status" value="1"/>
</dbReference>
<keyword evidence="7" id="KW-1185">Reference proteome</keyword>
<name>A0A1K2HX61_9HYPH</name>
<dbReference type="SUPFAM" id="SSF46785">
    <property type="entry name" value="Winged helix' DNA-binding domain"/>
    <property type="match status" value="1"/>
</dbReference>
<dbReference type="AlphaFoldDB" id="A0A1K2HX61"/>
<reference evidence="6 7" key="1">
    <citation type="submission" date="2016-11" db="EMBL/GenBank/DDBJ databases">
        <authorList>
            <person name="Jaros S."/>
            <person name="Januszkiewicz K."/>
            <person name="Wedrychowicz H."/>
        </authorList>
    </citation>
    <scope>NUCLEOTIDE SEQUENCE [LARGE SCALE GENOMIC DNA]</scope>
    <source>
        <strain evidence="6 7">ATCC 23634</strain>
    </source>
</reference>
<evidence type="ECO:0000256" key="1">
    <source>
        <dbReference type="ARBA" id="ARBA00009437"/>
    </source>
</evidence>
<comment type="similarity">
    <text evidence="1">Belongs to the LysR transcriptional regulatory family.</text>
</comment>
<keyword evidence="4" id="KW-0804">Transcription</keyword>
<gene>
    <name evidence="6" type="ORF">SAMN02983003_1639</name>
</gene>
<dbReference type="PRINTS" id="PR00039">
    <property type="entry name" value="HTHLYSR"/>
</dbReference>
<evidence type="ECO:0000256" key="3">
    <source>
        <dbReference type="ARBA" id="ARBA00023125"/>
    </source>
</evidence>